<protein>
    <submittedName>
        <fullName evidence="8">GNAT family N-acetyltransferase</fullName>
        <ecNumber evidence="8">2.3.1.-</ecNumber>
    </submittedName>
</protein>
<dbReference type="CDD" id="cd04301">
    <property type="entry name" value="NAT_SF"/>
    <property type="match status" value="1"/>
</dbReference>
<dbReference type="InterPro" id="IPR015797">
    <property type="entry name" value="NUDIX_hydrolase-like_dom_sf"/>
</dbReference>
<dbReference type="SUPFAM" id="SSF55811">
    <property type="entry name" value="Nudix"/>
    <property type="match status" value="1"/>
</dbReference>
<dbReference type="InterPro" id="IPR000086">
    <property type="entry name" value="NUDIX_hydrolase_dom"/>
</dbReference>
<dbReference type="InterPro" id="IPR000182">
    <property type="entry name" value="GNAT_dom"/>
</dbReference>
<dbReference type="PRINTS" id="PR00502">
    <property type="entry name" value="NUDIXFAMILY"/>
</dbReference>
<feature type="domain" description="N-acetyltransferase" evidence="6">
    <location>
        <begin position="6"/>
        <end position="158"/>
    </location>
</feature>
<keyword evidence="4 8" id="KW-0012">Acyltransferase</keyword>
<dbReference type="PROSITE" id="PS51462">
    <property type="entry name" value="NUDIX"/>
    <property type="match status" value="1"/>
</dbReference>
<evidence type="ECO:0000259" key="6">
    <source>
        <dbReference type="PROSITE" id="PS51186"/>
    </source>
</evidence>
<dbReference type="PROSITE" id="PS00893">
    <property type="entry name" value="NUDIX_BOX"/>
    <property type="match status" value="1"/>
</dbReference>
<evidence type="ECO:0000256" key="3">
    <source>
        <dbReference type="ARBA" id="ARBA00022801"/>
    </source>
</evidence>
<dbReference type="PROSITE" id="PS51186">
    <property type="entry name" value="GNAT"/>
    <property type="match status" value="1"/>
</dbReference>
<evidence type="ECO:0000313" key="9">
    <source>
        <dbReference type="Proteomes" id="UP001596138"/>
    </source>
</evidence>
<dbReference type="PANTHER" id="PTHR43877">
    <property type="entry name" value="AMINOALKYLPHOSPHONATE N-ACETYLTRANSFERASE-RELATED-RELATED"/>
    <property type="match status" value="1"/>
</dbReference>
<dbReference type="EC" id="2.3.1.-" evidence="8"/>
<keyword evidence="2 8" id="KW-0808">Transferase</keyword>
<dbReference type="GO" id="GO:0016746">
    <property type="term" value="F:acyltransferase activity"/>
    <property type="evidence" value="ECO:0007669"/>
    <property type="project" value="UniProtKB-KW"/>
</dbReference>
<evidence type="ECO:0000256" key="5">
    <source>
        <dbReference type="RuleBase" id="RU003476"/>
    </source>
</evidence>
<dbReference type="InterPro" id="IPR050832">
    <property type="entry name" value="Bact_Acetyltransf"/>
</dbReference>
<sequence>MSGWRIEARDPSDPAAVAAVAAYSAELDSLLGASSPTISDPRLDDYRAPGGTFLLVVSDDGAVLGCAGLRTIQTDAYGDVAEIKRMWVSPLLRGQGAGRALLERLHEETRHLGLGSVVLDSKRELHDARRLYLAAGYAEVGRYNDNADATVWMRLDLGVRRPTYAAVLLVDAEGRVLLQHRDEHAPRAPLQWGMVGGAVEAGESPEQAAYRELLEETGLAPASGELALWRSEAFAWSDGSMADYHLYVAPTAATDADVVLGEGLAIVFVTPDEIQALPLTESGEHFLTAFLGSPAYRALLG</sequence>
<organism evidence="8 9">
    <name type="scientific">Longivirga aurantiaca</name>
    <dbReference type="NCBI Taxonomy" id="1837743"/>
    <lineage>
        <taxon>Bacteria</taxon>
        <taxon>Bacillati</taxon>
        <taxon>Actinomycetota</taxon>
        <taxon>Actinomycetes</taxon>
        <taxon>Sporichthyales</taxon>
        <taxon>Sporichthyaceae</taxon>
        <taxon>Longivirga</taxon>
    </lineage>
</organism>
<evidence type="ECO:0000313" key="8">
    <source>
        <dbReference type="EMBL" id="MFC6236733.1"/>
    </source>
</evidence>
<gene>
    <name evidence="8" type="ORF">ACFQGU_02500</name>
</gene>
<dbReference type="SUPFAM" id="SSF55729">
    <property type="entry name" value="Acyl-CoA N-acyltransferases (Nat)"/>
    <property type="match status" value="1"/>
</dbReference>
<keyword evidence="3 5" id="KW-0378">Hydrolase</keyword>
<dbReference type="InterPro" id="IPR020476">
    <property type="entry name" value="Nudix_hydrolase"/>
</dbReference>
<dbReference type="Gene3D" id="3.90.79.10">
    <property type="entry name" value="Nucleoside Triphosphate Pyrophosphohydrolase"/>
    <property type="match status" value="1"/>
</dbReference>
<evidence type="ECO:0000256" key="4">
    <source>
        <dbReference type="ARBA" id="ARBA00023315"/>
    </source>
</evidence>
<evidence type="ECO:0000259" key="7">
    <source>
        <dbReference type="PROSITE" id="PS51462"/>
    </source>
</evidence>
<comment type="caution">
    <text evidence="8">The sequence shown here is derived from an EMBL/GenBank/DDBJ whole genome shotgun (WGS) entry which is preliminary data.</text>
</comment>
<proteinExistence type="inferred from homology"/>
<dbReference type="Gene3D" id="3.40.630.30">
    <property type="match status" value="1"/>
</dbReference>
<keyword evidence="9" id="KW-1185">Reference proteome</keyword>
<comment type="similarity">
    <text evidence="1 5">Belongs to the Nudix hydrolase family.</text>
</comment>
<dbReference type="Proteomes" id="UP001596138">
    <property type="component" value="Unassembled WGS sequence"/>
</dbReference>
<name>A0ABW1SWF4_9ACTN</name>
<reference evidence="9" key="1">
    <citation type="journal article" date="2019" name="Int. J. Syst. Evol. Microbiol.">
        <title>The Global Catalogue of Microorganisms (GCM) 10K type strain sequencing project: providing services to taxonomists for standard genome sequencing and annotation.</title>
        <authorList>
            <consortium name="The Broad Institute Genomics Platform"/>
            <consortium name="The Broad Institute Genome Sequencing Center for Infectious Disease"/>
            <person name="Wu L."/>
            <person name="Ma J."/>
        </authorList>
    </citation>
    <scope>NUCLEOTIDE SEQUENCE [LARGE SCALE GENOMIC DNA]</scope>
    <source>
        <strain evidence="9">CGMCC 4.7317</strain>
    </source>
</reference>
<evidence type="ECO:0000256" key="2">
    <source>
        <dbReference type="ARBA" id="ARBA00022679"/>
    </source>
</evidence>
<dbReference type="InterPro" id="IPR016181">
    <property type="entry name" value="Acyl_CoA_acyltransferase"/>
</dbReference>
<dbReference type="InterPro" id="IPR020084">
    <property type="entry name" value="NUDIX_hydrolase_CS"/>
</dbReference>
<dbReference type="Pfam" id="PF00583">
    <property type="entry name" value="Acetyltransf_1"/>
    <property type="match status" value="1"/>
</dbReference>
<dbReference type="Pfam" id="PF00293">
    <property type="entry name" value="NUDIX"/>
    <property type="match status" value="1"/>
</dbReference>
<dbReference type="RefSeq" id="WP_386763770.1">
    <property type="nucleotide sequence ID" value="NZ_JBHSTI010000002.1"/>
</dbReference>
<feature type="domain" description="Nudix hydrolase" evidence="7">
    <location>
        <begin position="159"/>
        <end position="291"/>
    </location>
</feature>
<dbReference type="PANTHER" id="PTHR43877:SF2">
    <property type="entry name" value="AMINOALKYLPHOSPHONATE N-ACETYLTRANSFERASE-RELATED"/>
    <property type="match status" value="1"/>
</dbReference>
<accession>A0ABW1SWF4</accession>
<dbReference type="EMBL" id="JBHSTI010000002">
    <property type="protein sequence ID" value="MFC6236733.1"/>
    <property type="molecule type" value="Genomic_DNA"/>
</dbReference>
<evidence type="ECO:0000256" key="1">
    <source>
        <dbReference type="ARBA" id="ARBA00005582"/>
    </source>
</evidence>